<feature type="compositionally biased region" description="Basic and acidic residues" evidence="7">
    <location>
        <begin position="630"/>
        <end position="641"/>
    </location>
</feature>
<keyword evidence="3" id="KW-0547">Nucleotide-binding</keyword>
<keyword evidence="4 10" id="KW-0067">ATP-binding</keyword>
<evidence type="ECO:0000256" key="3">
    <source>
        <dbReference type="ARBA" id="ARBA00022741"/>
    </source>
</evidence>
<keyword evidence="2 8" id="KW-0812">Transmembrane</keyword>
<dbReference type="PROSITE" id="PS50893">
    <property type="entry name" value="ABC_TRANSPORTER_2"/>
    <property type="match status" value="1"/>
</dbReference>
<feature type="transmembrane region" description="Helical" evidence="8">
    <location>
        <begin position="103"/>
        <end position="124"/>
    </location>
</feature>
<feature type="transmembrane region" description="Helical" evidence="8">
    <location>
        <begin position="291"/>
        <end position="315"/>
    </location>
</feature>
<dbReference type="RefSeq" id="WP_392879227.1">
    <property type="nucleotide sequence ID" value="NZ_JBICZW010000002.1"/>
</dbReference>
<keyword evidence="11" id="KW-1185">Reference proteome</keyword>
<evidence type="ECO:0000256" key="5">
    <source>
        <dbReference type="ARBA" id="ARBA00022989"/>
    </source>
</evidence>
<feature type="region of interest" description="Disordered" evidence="7">
    <location>
        <begin position="621"/>
        <end position="664"/>
    </location>
</feature>
<feature type="domain" description="ABC transporter" evidence="9">
    <location>
        <begin position="383"/>
        <end position="620"/>
    </location>
</feature>
<comment type="subcellular location">
    <subcellularLocation>
        <location evidence="1">Cell membrane</location>
        <topology evidence="1">Multi-pass membrane protein</topology>
    </subcellularLocation>
</comment>
<dbReference type="SMART" id="SM00382">
    <property type="entry name" value="AAA"/>
    <property type="match status" value="1"/>
</dbReference>
<dbReference type="GO" id="GO:0005524">
    <property type="term" value="F:ATP binding"/>
    <property type="evidence" value="ECO:0007669"/>
    <property type="project" value="UniProtKB-KW"/>
</dbReference>
<feature type="compositionally biased region" description="Low complexity" evidence="7">
    <location>
        <begin position="642"/>
        <end position="654"/>
    </location>
</feature>
<accession>A0ABW7BNK4</accession>
<organism evidence="10 11">
    <name type="scientific">Streptomyces omiyaensis</name>
    <dbReference type="NCBI Taxonomy" id="68247"/>
    <lineage>
        <taxon>Bacteria</taxon>
        <taxon>Bacillati</taxon>
        <taxon>Actinomycetota</taxon>
        <taxon>Actinomycetes</taxon>
        <taxon>Kitasatosporales</taxon>
        <taxon>Streptomycetaceae</taxon>
        <taxon>Streptomyces</taxon>
    </lineage>
</organism>
<gene>
    <name evidence="10" type="ORF">ACGFYS_03185</name>
</gene>
<evidence type="ECO:0000256" key="1">
    <source>
        <dbReference type="ARBA" id="ARBA00004651"/>
    </source>
</evidence>
<dbReference type="PANTHER" id="PTHR43394:SF1">
    <property type="entry name" value="ATP-BINDING CASSETTE SUB-FAMILY B MEMBER 10, MITOCHONDRIAL"/>
    <property type="match status" value="1"/>
</dbReference>
<evidence type="ECO:0000256" key="8">
    <source>
        <dbReference type="SAM" id="Phobius"/>
    </source>
</evidence>
<dbReference type="SUPFAM" id="SSF90123">
    <property type="entry name" value="ABC transporter transmembrane region"/>
    <property type="match status" value="1"/>
</dbReference>
<name>A0ABW7BNK4_9ACTN</name>
<evidence type="ECO:0000259" key="9">
    <source>
        <dbReference type="PROSITE" id="PS50893"/>
    </source>
</evidence>
<reference evidence="10 11" key="1">
    <citation type="submission" date="2024-10" db="EMBL/GenBank/DDBJ databases">
        <title>The Natural Products Discovery Center: Release of the First 8490 Sequenced Strains for Exploring Actinobacteria Biosynthetic Diversity.</title>
        <authorList>
            <person name="Kalkreuter E."/>
            <person name="Kautsar S.A."/>
            <person name="Yang D."/>
            <person name="Bader C.D."/>
            <person name="Teijaro C.N."/>
            <person name="Fluegel L."/>
            <person name="Davis C.M."/>
            <person name="Simpson J.R."/>
            <person name="Lauterbach L."/>
            <person name="Steele A.D."/>
            <person name="Gui C."/>
            <person name="Meng S."/>
            <person name="Li G."/>
            <person name="Viehrig K."/>
            <person name="Ye F."/>
            <person name="Su P."/>
            <person name="Kiefer A.F."/>
            <person name="Nichols A."/>
            <person name="Cepeda A.J."/>
            <person name="Yan W."/>
            <person name="Fan B."/>
            <person name="Jiang Y."/>
            <person name="Adhikari A."/>
            <person name="Zheng C.-J."/>
            <person name="Schuster L."/>
            <person name="Cowan T.M."/>
            <person name="Smanski M.J."/>
            <person name="Chevrette M.G."/>
            <person name="De Carvalho L.P.S."/>
            <person name="Shen B."/>
        </authorList>
    </citation>
    <scope>NUCLEOTIDE SEQUENCE [LARGE SCALE GENOMIC DNA]</scope>
    <source>
        <strain evidence="10 11">NPDC048229</strain>
    </source>
</reference>
<dbReference type="Gene3D" id="3.40.50.300">
    <property type="entry name" value="P-loop containing nucleotide triphosphate hydrolases"/>
    <property type="match status" value="1"/>
</dbReference>
<dbReference type="InterPro" id="IPR017871">
    <property type="entry name" value="ABC_transporter-like_CS"/>
</dbReference>
<proteinExistence type="predicted"/>
<dbReference type="Gene3D" id="1.20.1560.10">
    <property type="entry name" value="ABC transporter type 1, transmembrane domain"/>
    <property type="match status" value="1"/>
</dbReference>
<sequence>MTAEQTSDTPPPAPPAEEYRFQQGKLAALEGRPTSPWVMARRLPQLVRKGLALGWRVDRRAVALLLSCQALSAVLEATGLVATGSTLTSLVAPGDIRDRIAQALPSIALIAAAVGLRAVLGIVISDVSSRLSPRISREAELEMLHAAAHAELTAYDHPGFNDQWDHADRGADVAKDLITESQMLMSCLASIIAAAGVVAVLHPVLLPLLVLAVLPQALARMKGAHLQWESGRAVSAERRTLGHLRWYIADRQIADQLRSGTMFGFLLGRYREIGARVDDVTDRAIHRGSRWAMAGSVAGGAASAVMWGALVLLLASGRMTLASAGTAVFALQTVGNNLYGIVGYGTRIFRTGLYVDDWADFIAEAGGHRLDRGSIVPDPPKAVRAERLGYTYPDADGPALADVTLEVRAGEIVALVGENGSGKTTLSRLLTGLYLPTEGTVTWDARDVRELDAYAMWRHTAVVPQVFAHWPLSAEENVTLGQPRGGTAALLRAAERSGAGEVVDGLRSGWGTLLAREWFGGVELSGGQWQRIAIARAFYRPGVLVLDEPTSALDARAEHRIFAGLREVAEGRPVVLVTHRLANVAVADRIVVLGHGRIVQEGTFEELSVAPGLFRELLELQNDRSVPGQRRPEDATGREGPPEATAGPGATARETPPEGARGQE</sequence>
<protein>
    <submittedName>
        <fullName evidence="10">ABC transporter ATP-binding protein</fullName>
    </submittedName>
</protein>
<evidence type="ECO:0000256" key="2">
    <source>
        <dbReference type="ARBA" id="ARBA00022692"/>
    </source>
</evidence>
<evidence type="ECO:0000313" key="11">
    <source>
        <dbReference type="Proteomes" id="UP001604282"/>
    </source>
</evidence>
<dbReference type="InterPro" id="IPR003439">
    <property type="entry name" value="ABC_transporter-like_ATP-bd"/>
</dbReference>
<evidence type="ECO:0000256" key="4">
    <source>
        <dbReference type="ARBA" id="ARBA00022840"/>
    </source>
</evidence>
<dbReference type="InterPro" id="IPR027417">
    <property type="entry name" value="P-loop_NTPase"/>
</dbReference>
<dbReference type="InterPro" id="IPR036640">
    <property type="entry name" value="ABC1_TM_sf"/>
</dbReference>
<dbReference type="SUPFAM" id="SSF52540">
    <property type="entry name" value="P-loop containing nucleoside triphosphate hydrolases"/>
    <property type="match status" value="1"/>
</dbReference>
<evidence type="ECO:0000313" key="10">
    <source>
        <dbReference type="EMBL" id="MFG3187922.1"/>
    </source>
</evidence>
<comment type="caution">
    <text evidence="10">The sequence shown here is derived from an EMBL/GenBank/DDBJ whole genome shotgun (WGS) entry which is preliminary data.</text>
</comment>
<dbReference type="EMBL" id="JBICZW010000002">
    <property type="protein sequence ID" value="MFG3187922.1"/>
    <property type="molecule type" value="Genomic_DNA"/>
</dbReference>
<feature type="transmembrane region" description="Helical" evidence="8">
    <location>
        <begin position="183"/>
        <end position="214"/>
    </location>
</feature>
<dbReference type="Pfam" id="PF00005">
    <property type="entry name" value="ABC_tran"/>
    <property type="match status" value="1"/>
</dbReference>
<dbReference type="InterPro" id="IPR003593">
    <property type="entry name" value="AAA+_ATPase"/>
</dbReference>
<keyword evidence="6 8" id="KW-0472">Membrane</keyword>
<dbReference type="PANTHER" id="PTHR43394">
    <property type="entry name" value="ATP-DEPENDENT PERMEASE MDL1, MITOCHONDRIAL"/>
    <property type="match status" value="1"/>
</dbReference>
<dbReference type="CDD" id="cd03228">
    <property type="entry name" value="ABCC_MRP_Like"/>
    <property type="match status" value="1"/>
</dbReference>
<evidence type="ECO:0000256" key="7">
    <source>
        <dbReference type="SAM" id="MobiDB-lite"/>
    </source>
</evidence>
<dbReference type="InterPro" id="IPR039421">
    <property type="entry name" value="Type_1_exporter"/>
</dbReference>
<dbReference type="Proteomes" id="UP001604282">
    <property type="component" value="Unassembled WGS sequence"/>
</dbReference>
<dbReference type="PROSITE" id="PS00211">
    <property type="entry name" value="ABC_TRANSPORTER_1"/>
    <property type="match status" value="1"/>
</dbReference>
<keyword evidence="5 8" id="KW-1133">Transmembrane helix</keyword>
<evidence type="ECO:0000256" key="6">
    <source>
        <dbReference type="ARBA" id="ARBA00023136"/>
    </source>
</evidence>